<gene>
    <name evidence="2" type="ORF">KFL_000210160</name>
</gene>
<sequence length="308" mass="32594">MLEIKSAVQHSLPGHGHQPFTGRAPWSAHCDVMKLEDFVGQSWALQGLFEGDTGRLLLASRGLTDAVLAEVEGNAHQAVTLFDLVPSLTRAQFRHHAKQLTAHKCNLATFCSMLCKPNGHSGGITPGREHSPKGKPRHGSLSTGKGPLGSQNRLHVCSGNSSPVSGSAHFKNMATSASVDGKSCSVGEHDGREESHCQLTEEKLRRGAGGAPGLCVQVELQRVAAATPGGIHSAVVTNGRSLIKGEVASPDGSTAVLATFCHVPELQEAIQSLSRLKRAVQTTSFSLPPRTKMPVGCSPFRPAFQQQD</sequence>
<dbReference type="Proteomes" id="UP000054558">
    <property type="component" value="Unassembled WGS sequence"/>
</dbReference>
<reference evidence="2 3" key="1">
    <citation type="journal article" date="2014" name="Nat. Commun.">
        <title>Klebsormidium flaccidum genome reveals primary factors for plant terrestrial adaptation.</title>
        <authorList>
            <person name="Hori K."/>
            <person name="Maruyama F."/>
            <person name="Fujisawa T."/>
            <person name="Togashi T."/>
            <person name="Yamamoto N."/>
            <person name="Seo M."/>
            <person name="Sato S."/>
            <person name="Yamada T."/>
            <person name="Mori H."/>
            <person name="Tajima N."/>
            <person name="Moriyama T."/>
            <person name="Ikeuchi M."/>
            <person name="Watanabe M."/>
            <person name="Wada H."/>
            <person name="Kobayashi K."/>
            <person name="Saito M."/>
            <person name="Masuda T."/>
            <person name="Sasaki-Sekimoto Y."/>
            <person name="Mashiguchi K."/>
            <person name="Awai K."/>
            <person name="Shimojima M."/>
            <person name="Masuda S."/>
            <person name="Iwai M."/>
            <person name="Nobusawa T."/>
            <person name="Narise T."/>
            <person name="Kondo S."/>
            <person name="Saito H."/>
            <person name="Sato R."/>
            <person name="Murakawa M."/>
            <person name="Ihara Y."/>
            <person name="Oshima-Yamada Y."/>
            <person name="Ohtaka K."/>
            <person name="Satoh M."/>
            <person name="Sonobe K."/>
            <person name="Ishii M."/>
            <person name="Ohtani R."/>
            <person name="Kanamori-Sato M."/>
            <person name="Honoki R."/>
            <person name="Miyazaki D."/>
            <person name="Mochizuki H."/>
            <person name="Umetsu J."/>
            <person name="Higashi K."/>
            <person name="Shibata D."/>
            <person name="Kamiya Y."/>
            <person name="Sato N."/>
            <person name="Nakamura Y."/>
            <person name="Tabata S."/>
            <person name="Ida S."/>
            <person name="Kurokawa K."/>
            <person name="Ohta H."/>
        </authorList>
    </citation>
    <scope>NUCLEOTIDE SEQUENCE [LARGE SCALE GENOMIC DNA]</scope>
    <source>
        <strain evidence="2 3">NIES-2285</strain>
    </source>
</reference>
<protein>
    <submittedName>
        <fullName evidence="2">Uncharacterized protein</fullName>
    </submittedName>
</protein>
<evidence type="ECO:0000313" key="3">
    <source>
        <dbReference type="Proteomes" id="UP000054558"/>
    </source>
</evidence>
<feature type="region of interest" description="Disordered" evidence="1">
    <location>
        <begin position="122"/>
        <end position="155"/>
    </location>
</feature>
<organism evidence="2 3">
    <name type="scientific">Klebsormidium nitens</name>
    <name type="common">Green alga</name>
    <name type="synonym">Ulothrix nitens</name>
    <dbReference type="NCBI Taxonomy" id="105231"/>
    <lineage>
        <taxon>Eukaryota</taxon>
        <taxon>Viridiplantae</taxon>
        <taxon>Streptophyta</taxon>
        <taxon>Klebsormidiophyceae</taxon>
        <taxon>Klebsormidiales</taxon>
        <taxon>Klebsormidiaceae</taxon>
        <taxon>Klebsormidium</taxon>
    </lineage>
</organism>
<evidence type="ECO:0000256" key="1">
    <source>
        <dbReference type="SAM" id="MobiDB-lite"/>
    </source>
</evidence>
<proteinExistence type="predicted"/>
<accession>A0A1Y1HK40</accession>
<dbReference type="AlphaFoldDB" id="A0A1Y1HK40"/>
<name>A0A1Y1HK40_KLENI</name>
<keyword evidence="3" id="KW-1185">Reference proteome</keyword>
<evidence type="ECO:0000313" key="2">
    <source>
        <dbReference type="EMBL" id="GAQ78930.1"/>
    </source>
</evidence>
<dbReference type="EMBL" id="DF236970">
    <property type="protein sequence ID" value="GAQ78930.1"/>
    <property type="molecule type" value="Genomic_DNA"/>
</dbReference>